<evidence type="ECO:0008006" key="15">
    <source>
        <dbReference type="Google" id="ProtNLM"/>
    </source>
</evidence>
<feature type="compositionally biased region" description="Basic and acidic residues" evidence="10">
    <location>
        <begin position="486"/>
        <end position="503"/>
    </location>
</feature>
<feature type="region of interest" description="Disordered" evidence="10">
    <location>
        <begin position="203"/>
        <end position="417"/>
    </location>
</feature>
<dbReference type="GO" id="GO:0045132">
    <property type="term" value="P:meiotic chromosome segregation"/>
    <property type="evidence" value="ECO:0007669"/>
    <property type="project" value="InterPro"/>
</dbReference>
<feature type="compositionally biased region" description="Polar residues" evidence="10">
    <location>
        <begin position="596"/>
        <end position="612"/>
    </location>
</feature>
<evidence type="ECO:0000256" key="7">
    <source>
        <dbReference type="ARBA" id="ARBA00023306"/>
    </source>
</evidence>
<dbReference type="EMBL" id="VCAU01000106">
    <property type="protein sequence ID" value="KAF9884988.1"/>
    <property type="molecule type" value="Genomic_DNA"/>
</dbReference>
<keyword evidence="7" id="KW-0131">Cell cycle</keyword>
<evidence type="ECO:0000259" key="12">
    <source>
        <dbReference type="Pfam" id="PF07558"/>
    </source>
</evidence>
<keyword evidence="6 9" id="KW-0175">Coiled coil</keyword>
<evidence type="ECO:0000313" key="14">
    <source>
        <dbReference type="Proteomes" id="UP001194746"/>
    </source>
</evidence>
<gene>
    <name evidence="13" type="ORF">FE257_000811</name>
</gene>
<evidence type="ECO:0000256" key="8">
    <source>
        <dbReference type="ARBA" id="ARBA00023328"/>
    </source>
</evidence>
<feature type="domain" description="Shugoshin C-terminal" evidence="11">
    <location>
        <begin position="436"/>
        <end position="459"/>
    </location>
</feature>
<evidence type="ECO:0000256" key="5">
    <source>
        <dbReference type="ARBA" id="ARBA00022829"/>
    </source>
</evidence>
<dbReference type="AlphaFoldDB" id="A0AAD4CFR2"/>
<reference evidence="13" key="2">
    <citation type="submission" date="2020-02" db="EMBL/GenBank/DDBJ databases">
        <authorList>
            <person name="Gilchrist C.L.M."/>
            <person name="Chooi Y.-H."/>
        </authorList>
    </citation>
    <scope>NUCLEOTIDE SEQUENCE</scope>
    <source>
        <strain evidence="13">MST-FP2251</strain>
    </source>
</reference>
<keyword evidence="14" id="KW-1185">Reference proteome</keyword>
<evidence type="ECO:0000256" key="9">
    <source>
        <dbReference type="SAM" id="Coils"/>
    </source>
</evidence>
<dbReference type="Pfam" id="PF07558">
    <property type="entry name" value="Shugoshin_N"/>
    <property type="match status" value="1"/>
</dbReference>
<dbReference type="GO" id="GO:0051301">
    <property type="term" value="P:cell division"/>
    <property type="evidence" value="ECO:0007669"/>
    <property type="project" value="UniProtKB-KW"/>
</dbReference>
<feature type="coiled-coil region" evidence="9">
    <location>
        <begin position="39"/>
        <end position="73"/>
    </location>
</feature>
<comment type="similarity">
    <text evidence="2">Belongs to the shugoshin family.</text>
</comment>
<dbReference type="InterPro" id="IPR011515">
    <property type="entry name" value="Shugoshin_C"/>
</dbReference>
<feature type="region of interest" description="Disordered" evidence="10">
    <location>
        <begin position="451"/>
        <end position="631"/>
    </location>
</feature>
<dbReference type="Pfam" id="PF07557">
    <property type="entry name" value="Shugoshin_C"/>
    <property type="match status" value="1"/>
</dbReference>
<feature type="compositionally biased region" description="Basic and acidic residues" evidence="10">
    <location>
        <begin position="564"/>
        <end position="576"/>
    </location>
</feature>
<reference evidence="13" key="1">
    <citation type="journal article" date="2019" name="Beilstein J. Org. Chem.">
        <title>Nanangenines: drimane sesquiterpenoids as the dominant metabolite cohort of a novel Australian fungus, Aspergillus nanangensis.</title>
        <authorList>
            <person name="Lacey H.J."/>
            <person name="Gilchrist C.L.M."/>
            <person name="Crombie A."/>
            <person name="Kalaitzis J.A."/>
            <person name="Vuong D."/>
            <person name="Rutledge P.J."/>
            <person name="Turner P."/>
            <person name="Pitt J.I."/>
            <person name="Lacey E."/>
            <person name="Chooi Y.H."/>
            <person name="Piggott A.M."/>
        </authorList>
    </citation>
    <scope>NUCLEOTIDE SEQUENCE</scope>
    <source>
        <strain evidence="13">MST-FP2251</strain>
    </source>
</reference>
<sequence length="699" mass="78045">MARLNESAAPNESIESLKRRFVRQNREIARVNSIQSLRIRSLESEISHLLSENVSLREQVINLGQELERFEAAKSLNDGIQNVRAKLDGKLMEMNKLVAELGTLPRNFNKTTESNDLEPHNTSNQHSADLRSESTEVDSNPPIEADGRLPVILEDKYYPRRTFESQELQELISNDINVSDLARLEDEPANEHDVDVSMLPQDVAYDPTNNADSDVDEISLPPTLETKKKNMSDVTPKEGPSLKFHPAIAKKDPGYPRRSGAKRKFSSDEETGYEQVPTEDDDFQFTRPGYSSQNAQQPAVVPLADKSQMKRSGQLKGRPKRKALEPKDMNLSMVSPNKPRKAASSPLKQNTPTVASKNYNDVVQSPLIQAKHAGSTKAKGVDENGRCDKANQEQRGGSKTIPERRISEEISIQSPSHSNTLYIQNECEPASVLEPCRPARRQRAVVSYTEPNLRAKMRRPTNEFTAAVASGQARRESSSRSCRASSGEDHDQPSTSKEDERKSSGFSSTEDGCKSPIPDHSHDSMQTVAMVSQRRRKTSAVKNEELSDSISLSRSAEALQEPMPSDRDYEKQRTDTDTMDLETSEYQLGQEPGLKHTNSTRTTSKAMSNPQRQSRRHSSNPKAPVQDKGFSRTEYQHSLTTDYPAIASHHHGNSVPVMDTSCSEVTLGIDSTPYQLLPTDARQARRGQRAAARRRSMML</sequence>
<feature type="compositionally biased region" description="Acidic residues" evidence="10">
    <location>
        <begin position="268"/>
        <end position="283"/>
    </location>
</feature>
<feature type="domain" description="Shugoshin N-terminal coiled-coil" evidence="12">
    <location>
        <begin position="17"/>
        <end position="61"/>
    </location>
</feature>
<evidence type="ECO:0000256" key="1">
    <source>
        <dbReference type="ARBA" id="ARBA00004584"/>
    </source>
</evidence>
<keyword evidence="3" id="KW-0158">Chromosome</keyword>
<evidence type="ECO:0000256" key="4">
    <source>
        <dbReference type="ARBA" id="ARBA00022618"/>
    </source>
</evidence>
<dbReference type="InterPro" id="IPR011516">
    <property type="entry name" value="Shugoshin_N"/>
</dbReference>
<dbReference type="Proteomes" id="UP001194746">
    <property type="component" value="Unassembled WGS sequence"/>
</dbReference>
<feature type="compositionally biased region" description="Polar residues" evidence="10">
    <location>
        <begin position="107"/>
        <end position="127"/>
    </location>
</feature>
<protein>
    <recommendedName>
        <fullName evidence="15">Shugoshin</fullName>
    </recommendedName>
</protein>
<keyword evidence="4" id="KW-0132">Cell division</keyword>
<feature type="compositionally biased region" description="Polar residues" evidence="10">
    <location>
        <begin position="346"/>
        <end position="367"/>
    </location>
</feature>
<keyword evidence="8" id="KW-0137">Centromere</keyword>
<evidence type="ECO:0000259" key="11">
    <source>
        <dbReference type="Pfam" id="PF07557"/>
    </source>
</evidence>
<feature type="region of interest" description="Disordered" evidence="10">
    <location>
        <begin position="107"/>
        <end position="148"/>
    </location>
</feature>
<proteinExistence type="inferred from homology"/>
<comment type="caution">
    <text evidence="13">The sequence shown here is derived from an EMBL/GenBank/DDBJ whole genome shotgun (WGS) entry which is preliminary data.</text>
</comment>
<evidence type="ECO:0000256" key="3">
    <source>
        <dbReference type="ARBA" id="ARBA00022454"/>
    </source>
</evidence>
<comment type="subcellular location">
    <subcellularLocation>
        <location evidence="1">Chromosome</location>
        <location evidence="1">Centromere</location>
    </subcellularLocation>
</comment>
<evidence type="ECO:0000313" key="13">
    <source>
        <dbReference type="EMBL" id="KAF9884988.1"/>
    </source>
</evidence>
<organism evidence="13 14">
    <name type="scientific">Aspergillus nanangensis</name>
    <dbReference type="NCBI Taxonomy" id="2582783"/>
    <lineage>
        <taxon>Eukaryota</taxon>
        <taxon>Fungi</taxon>
        <taxon>Dikarya</taxon>
        <taxon>Ascomycota</taxon>
        <taxon>Pezizomycotina</taxon>
        <taxon>Eurotiomycetes</taxon>
        <taxon>Eurotiomycetidae</taxon>
        <taxon>Eurotiales</taxon>
        <taxon>Aspergillaceae</taxon>
        <taxon>Aspergillus</taxon>
        <taxon>Aspergillus subgen. Circumdati</taxon>
    </lineage>
</organism>
<evidence type="ECO:0000256" key="10">
    <source>
        <dbReference type="SAM" id="MobiDB-lite"/>
    </source>
</evidence>
<feature type="compositionally biased region" description="Basic and acidic residues" evidence="10">
    <location>
        <begin position="511"/>
        <end position="523"/>
    </location>
</feature>
<keyword evidence="5" id="KW-0159">Chromosome partition</keyword>
<name>A0AAD4CFR2_ASPNN</name>
<accession>A0AAD4CFR2</accession>
<dbReference type="GO" id="GO:0005634">
    <property type="term" value="C:nucleus"/>
    <property type="evidence" value="ECO:0007669"/>
    <property type="project" value="InterPro"/>
</dbReference>
<dbReference type="GO" id="GO:0000779">
    <property type="term" value="C:condensed chromosome, centromeric region"/>
    <property type="evidence" value="ECO:0007669"/>
    <property type="project" value="UniProtKB-ARBA"/>
</dbReference>
<evidence type="ECO:0000256" key="6">
    <source>
        <dbReference type="ARBA" id="ARBA00023054"/>
    </source>
</evidence>
<evidence type="ECO:0000256" key="2">
    <source>
        <dbReference type="ARBA" id="ARBA00010845"/>
    </source>
</evidence>
<feature type="compositionally biased region" description="Basic and acidic residues" evidence="10">
    <location>
        <begin position="379"/>
        <end position="392"/>
    </location>
</feature>